<feature type="domain" description="RNA polymerase sigma-70 region 3" evidence="5">
    <location>
        <begin position="105"/>
        <end position="156"/>
    </location>
</feature>
<evidence type="ECO:0000256" key="1">
    <source>
        <dbReference type="ARBA" id="ARBA00023015"/>
    </source>
</evidence>
<comment type="caution">
    <text evidence="8">The sequence shown here is derived from an EMBL/GenBank/DDBJ whole genome shotgun (WGS) entry which is preliminary data.</text>
</comment>
<sequence length="246" mass="27437">MHSGGAALLGLYSPDAVARPDPDRLVRMNMALVRKIAWHTHARVSSALDIEELVQTGMVALIEAARTFEDRGQAAFSTYASVRIRGAMIDLLRKQATLCRSALRKRRELGAAQSRLNNRLGRAPSHAELAEEMGLELPDLHDLLNATQAVRHESMDEVYSDHSIWFAAEEPDALEQLQSSRMRKAIADSIRNLPQREAQVLQLYFVEELNLEEIGQVLGVGAARVCQIKKVALDKLRNHLGGWDQD</sequence>
<feature type="domain" description="RNA polymerase sigma-70 region 4" evidence="7">
    <location>
        <begin position="192"/>
        <end position="238"/>
    </location>
</feature>
<evidence type="ECO:0000259" key="5">
    <source>
        <dbReference type="Pfam" id="PF04539"/>
    </source>
</evidence>
<dbReference type="Pfam" id="PF04539">
    <property type="entry name" value="Sigma70_r3"/>
    <property type="match status" value="1"/>
</dbReference>
<dbReference type="EMBL" id="VFSU01000032">
    <property type="protein sequence ID" value="TPE59140.1"/>
    <property type="molecule type" value="Genomic_DNA"/>
</dbReference>
<dbReference type="InterPro" id="IPR013325">
    <property type="entry name" value="RNA_pol_sigma_r2"/>
</dbReference>
<evidence type="ECO:0000256" key="2">
    <source>
        <dbReference type="ARBA" id="ARBA00023082"/>
    </source>
</evidence>
<dbReference type="InterPro" id="IPR014284">
    <property type="entry name" value="RNA_pol_sigma-70_dom"/>
</dbReference>
<dbReference type="SUPFAM" id="SSF88946">
    <property type="entry name" value="Sigma2 domain of RNA polymerase sigma factors"/>
    <property type="match status" value="1"/>
</dbReference>
<evidence type="ECO:0000256" key="4">
    <source>
        <dbReference type="ARBA" id="ARBA00023163"/>
    </source>
</evidence>
<evidence type="ECO:0000313" key="9">
    <source>
        <dbReference type="Proteomes" id="UP000319897"/>
    </source>
</evidence>
<dbReference type="InterPro" id="IPR007627">
    <property type="entry name" value="RNA_pol_sigma70_r2"/>
</dbReference>
<name>A0A501XF44_9SPHN</name>
<dbReference type="GO" id="GO:0003677">
    <property type="term" value="F:DNA binding"/>
    <property type="evidence" value="ECO:0007669"/>
    <property type="project" value="UniProtKB-KW"/>
</dbReference>
<dbReference type="Gene3D" id="1.20.140.160">
    <property type="match status" value="1"/>
</dbReference>
<dbReference type="AlphaFoldDB" id="A0A501XF44"/>
<dbReference type="GO" id="GO:0003899">
    <property type="term" value="F:DNA-directed RNA polymerase activity"/>
    <property type="evidence" value="ECO:0007669"/>
    <property type="project" value="InterPro"/>
</dbReference>
<dbReference type="GO" id="GO:0016987">
    <property type="term" value="F:sigma factor activity"/>
    <property type="evidence" value="ECO:0007669"/>
    <property type="project" value="UniProtKB-KW"/>
</dbReference>
<gene>
    <name evidence="8" type="ORF">FJQ54_14795</name>
</gene>
<dbReference type="InterPro" id="IPR013324">
    <property type="entry name" value="RNA_pol_sigma_r3/r4-like"/>
</dbReference>
<feature type="domain" description="RNA polymerase sigma-70 region 2" evidence="6">
    <location>
        <begin position="25"/>
        <end position="96"/>
    </location>
</feature>
<proteinExistence type="predicted"/>
<dbReference type="OrthoDB" id="9799825at2"/>
<dbReference type="Proteomes" id="UP000319897">
    <property type="component" value="Unassembled WGS sequence"/>
</dbReference>
<dbReference type="Gene3D" id="1.10.1740.10">
    <property type="match status" value="1"/>
</dbReference>
<accession>A0A501XF44</accession>
<dbReference type="InterPro" id="IPR000943">
    <property type="entry name" value="RNA_pol_sigma70"/>
</dbReference>
<keyword evidence="9" id="KW-1185">Reference proteome</keyword>
<dbReference type="NCBIfam" id="TIGR02479">
    <property type="entry name" value="FliA_WhiG"/>
    <property type="match status" value="1"/>
</dbReference>
<dbReference type="GO" id="GO:0006352">
    <property type="term" value="P:DNA-templated transcription initiation"/>
    <property type="evidence" value="ECO:0007669"/>
    <property type="project" value="InterPro"/>
</dbReference>
<dbReference type="InterPro" id="IPR007624">
    <property type="entry name" value="RNA_pol_sigma70_r3"/>
</dbReference>
<reference evidence="8 9" key="1">
    <citation type="submission" date="2019-06" db="EMBL/GenBank/DDBJ databases">
        <authorList>
            <person name="Lee I."/>
            <person name="Jang G.I."/>
            <person name="Hwang C.Y."/>
        </authorList>
    </citation>
    <scope>NUCLEOTIDE SEQUENCE [LARGE SCALE GENOMIC DNA]</scope>
    <source>
        <strain evidence="8 9">PAMC 28131</strain>
    </source>
</reference>
<dbReference type="SUPFAM" id="SSF88659">
    <property type="entry name" value="Sigma3 and sigma4 domains of RNA polymerase sigma factors"/>
    <property type="match status" value="2"/>
</dbReference>
<dbReference type="NCBIfam" id="TIGR02937">
    <property type="entry name" value="sigma70-ECF"/>
    <property type="match status" value="1"/>
</dbReference>
<dbReference type="InterPro" id="IPR007630">
    <property type="entry name" value="RNA_pol_sigma70_r4"/>
</dbReference>
<dbReference type="PRINTS" id="PR00046">
    <property type="entry name" value="SIGMA70FCT"/>
</dbReference>
<dbReference type="Pfam" id="PF04542">
    <property type="entry name" value="Sigma70_r2"/>
    <property type="match status" value="1"/>
</dbReference>
<dbReference type="InterPro" id="IPR012845">
    <property type="entry name" value="RNA_pol_sigma_FliA_WhiG"/>
</dbReference>
<protein>
    <submittedName>
        <fullName evidence="8">FliA/WhiG family RNA polymerase sigma factor</fullName>
    </submittedName>
</protein>
<dbReference type="Pfam" id="PF04545">
    <property type="entry name" value="Sigma70_r4"/>
    <property type="match status" value="1"/>
</dbReference>
<evidence type="ECO:0000313" key="8">
    <source>
        <dbReference type="EMBL" id="TPE59140.1"/>
    </source>
</evidence>
<evidence type="ECO:0000256" key="3">
    <source>
        <dbReference type="ARBA" id="ARBA00023125"/>
    </source>
</evidence>
<keyword evidence="3" id="KW-0238">DNA-binding</keyword>
<dbReference type="PANTHER" id="PTHR30385">
    <property type="entry name" value="SIGMA FACTOR F FLAGELLAR"/>
    <property type="match status" value="1"/>
</dbReference>
<dbReference type="CDD" id="cd06171">
    <property type="entry name" value="Sigma70_r4"/>
    <property type="match status" value="1"/>
</dbReference>
<organism evidence="8 9">
    <name type="scientific">Sandaracinobacter neustonicus</name>
    <dbReference type="NCBI Taxonomy" id="1715348"/>
    <lineage>
        <taxon>Bacteria</taxon>
        <taxon>Pseudomonadati</taxon>
        <taxon>Pseudomonadota</taxon>
        <taxon>Alphaproteobacteria</taxon>
        <taxon>Sphingomonadales</taxon>
        <taxon>Sphingosinicellaceae</taxon>
        <taxon>Sandaracinobacter</taxon>
    </lineage>
</organism>
<evidence type="ECO:0000259" key="6">
    <source>
        <dbReference type="Pfam" id="PF04542"/>
    </source>
</evidence>
<keyword evidence="1" id="KW-0805">Transcription regulation</keyword>
<keyword evidence="2" id="KW-0731">Sigma factor</keyword>
<keyword evidence="4" id="KW-0804">Transcription</keyword>
<dbReference type="NCBIfam" id="NF005413">
    <property type="entry name" value="PRK06986.1"/>
    <property type="match status" value="1"/>
</dbReference>
<evidence type="ECO:0000259" key="7">
    <source>
        <dbReference type="Pfam" id="PF04545"/>
    </source>
</evidence>